<keyword evidence="3" id="KW-0863">Zinc-finger</keyword>
<feature type="compositionally biased region" description="Acidic residues" evidence="7">
    <location>
        <begin position="769"/>
        <end position="781"/>
    </location>
</feature>
<feature type="domain" description="Matrin-type" evidence="9">
    <location>
        <begin position="840"/>
        <end position="871"/>
    </location>
</feature>
<keyword evidence="5" id="KW-0539">Nucleus</keyword>
<accession>A0AAV7C581</accession>
<feature type="compositionally biased region" description="Polar residues" evidence="7">
    <location>
        <begin position="700"/>
        <end position="711"/>
    </location>
</feature>
<dbReference type="InterPro" id="IPR003604">
    <property type="entry name" value="Matrin/U1-like-C_Znf_C2H2"/>
</dbReference>
<dbReference type="SMART" id="SM00451">
    <property type="entry name" value="ZnF_U1"/>
    <property type="match status" value="2"/>
</dbReference>
<proteinExistence type="predicted"/>
<dbReference type="InterPro" id="IPR000690">
    <property type="entry name" value="Matrin/U1-C_Znf_C2H2"/>
</dbReference>
<gene>
    <name evidence="10" type="ORF">GDO81_011059</name>
</gene>
<dbReference type="GO" id="GO:0005634">
    <property type="term" value="C:nucleus"/>
    <property type="evidence" value="ECO:0007669"/>
    <property type="project" value="UniProtKB-SubCell"/>
</dbReference>
<feature type="compositionally biased region" description="Polar residues" evidence="7">
    <location>
        <begin position="795"/>
        <end position="811"/>
    </location>
</feature>
<reference evidence="10" key="1">
    <citation type="thesis" date="2020" institute="ProQuest LLC" country="789 East Eisenhower Parkway, Ann Arbor, MI, USA">
        <title>Comparative Genomics and Chromosome Evolution.</title>
        <authorList>
            <person name="Mudd A.B."/>
        </authorList>
    </citation>
    <scope>NUCLEOTIDE SEQUENCE</scope>
    <source>
        <strain evidence="10">237g6f4</strain>
        <tissue evidence="10">Blood</tissue>
    </source>
</reference>
<feature type="compositionally biased region" description="Basic and acidic residues" evidence="7">
    <location>
        <begin position="637"/>
        <end position="651"/>
    </location>
</feature>
<comment type="subcellular location">
    <subcellularLocation>
        <location evidence="1">Nucleus</location>
    </subcellularLocation>
</comment>
<feature type="compositionally biased region" description="Basic and acidic residues" evidence="7">
    <location>
        <begin position="604"/>
        <end position="621"/>
    </location>
</feature>
<dbReference type="GO" id="GO:0008270">
    <property type="term" value="F:zinc ion binding"/>
    <property type="evidence" value="ECO:0007669"/>
    <property type="project" value="UniProtKB-KW"/>
</dbReference>
<feature type="domain" description="RRM" evidence="8">
    <location>
        <begin position="502"/>
        <end position="577"/>
    </location>
</feature>
<feature type="domain" description="RRM" evidence="8">
    <location>
        <begin position="403"/>
        <end position="478"/>
    </location>
</feature>
<evidence type="ECO:0000256" key="6">
    <source>
        <dbReference type="PROSITE-ProRule" id="PRU00176"/>
    </source>
</evidence>
<dbReference type="PANTHER" id="PTHR15592">
    <property type="entry name" value="MATRIN 3/NUCLEAR PROTEIN 220-RELATED"/>
    <property type="match status" value="1"/>
</dbReference>
<feature type="compositionally biased region" description="Basic and acidic residues" evidence="7">
    <location>
        <begin position="483"/>
        <end position="502"/>
    </location>
</feature>
<evidence type="ECO:0000313" key="11">
    <source>
        <dbReference type="Proteomes" id="UP000824782"/>
    </source>
</evidence>
<dbReference type="SMART" id="SM00360">
    <property type="entry name" value="RRM"/>
    <property type="match status" value="2"/>
</dbReference>
<evidence type="ECO:0000259" key="9">
    <source>
        <dbReference type="PROSITE" id="PS50171"/>
    </source>
</evidence>
<dbReference type="Pfam" id="PF00076">
    <property type="entry name" value="RRM_1"/>
    <property type="match status" value="1"/>
</dbReference>
<dbReference type="AlphaFoldDB" id="A0AAV7C581"/>
<dbReference type="GO" id="GO:0003723">
    <property type="term" value="F:RNA binding"/>
    <property type="evidence" value="ECO:0007669"/>
    <property type="project" value="UniProtKB-UniRule"/>
</dbReference>
<evidence type="ECO:0000259" key="8">
    <source>
        <dbReference type="PROSITE" id="PS50102"/>
    </source>
</evidence>
<name>A0AAV7C581_ENGPU</name>
<organism evidence="10 11">
    <name type="scientific">Engystomops pustulosus</name>
    <name type="common">Tungara frog</name>
    <name type="synonym">Physalaemus pustulosus</name>
    <dbReference type="NCBI Taxonomy" id="76066"/>
    <lineage>
        <taxon>Eukaryota</taxon>
        <taxon>Metazoa</taxon>
        <taxon>Chordata</taxon>
        <taxon>Craniata</taxon>
        <taxon>Vertebrata</taxon>
        <taxon>Euteleostomi</taxon>
        <taxon>Amphibia</taxon>
        <taxon>Batrachia</taxon>
        <taxon>Anura</taxon>
        <taxon>Neobatrachia</taxon>
        <taxon>Hyloidea</taxon>
        <taxon>Leptodactylidae</taxon>
        <taxon>Leiuperinae</taxon>
        <taxon>Engystomops</taxon>
    </lineage>
</organism>
<dbReference type="InterPro" id="IPR012677">
    <property type="entry name" value="Nucleotide-bd_a/b_plait_sf"/>
</dbReference>
<evidence type="ECO:0000313" key="10">
    <source>
        <dbReference type="EMBL" id="KAG8579810.1"/>
    </source>
</evidence>
<dbReference type="Gene3D" id="3.30.70.330">
    <property type="match status" value="2"/>
</dbReference>
<protein>
    <recommendedName>
        <fullName evidence="12">Matrin-3</fullName>
    </recommendedName>
</protein>
<keyword evidence="11" id="KW-1185">Reference proteome</keyword>
<feature type="compositionally biased region" description="Acidic residues" evidence="7">
    <location>
        <begin position="655"/>
        <end position="669"/>
    </location>
</feature>
<feature type="compositionally biased region" description="Acidic residues" evidence="7">
    <location>
        <begin position="731"/>
        <end position="741"/>
    </location>
</feature>
<feature type="region of interest" description="Disordered" evidence="7">
    <location>
        <begin position="1"/>
        <end position="73"/>
    </location>
</feature>
<dbReference type="EMBL" id="WNYA01000004">
    <property type="protein sequence ID" value="KAG8579810.1"/>
    <property type="molecule type" value="Genomic_DNA"/>
</dbReference>
<dbReference type="Proteomes" id="UP000824782">
    <property type="component" value="Unassembled WGS sequence"/>
</dbReference>
<sequence length="884" mass="98431">MSKSYSQSSLGRDFMNVGSGSKFGPQGSRGMFSGPSSKNLPSIFSLGNRGPPPPPPPPPPMHSQHRGDSNQATKILASFGLSSRDLDELSRFPEEKITPESLPQLIQQIKRRRSEEMSMLSYRERLPQEPLRVSSSEWDDDIRPYRRESFDRAPVLDHVVDYDHGSRSREPAYRERLDFDDRLRDRERFREDRYMPDTSIRKLGSDYEPMRYNQPQERSGFEKARGIPSIRNVDDFHGLIPKEFPHLCSLCDLPINTKKGWYDHTNGPNHKRQRMLLLEVYPDWNGHGMGDHLMLQQSTNHAPGLLGPPPPPAPQSLLHMGGGPEGRHGGHGGHGGPGHGGHGGHGGPGHGGHGGHGGPGHGGHGGHGGPGHGGHGGPRGHSGMEERGPGPRHFQSRPQGTGRVVHIINFERGKNLKKQLLNIAAPFGQITNHLILNKMNEAFIEMSSTSEAMSVVDYYSTNQALIQGKPVRVHLSQKYKRIKKEETKPEAKPEPKKQDPGKVVHISKLPSYGYTDAQLLKLAENFGKVKTYILMRVRNQAFIEMERLEDAKEMVKRSATTPLVFQGKTVKVDLSERYKKLVLRIPNKLIEQKEQKEKNRKRAHSPDRKSAVKEKQPKSTEESESADGGVQATTDDDVVHTSEEADQKDLVSDSCEPELLEEEGMEEEATALLESGSSVADDEVLDADQMEDGETEEYQTEAQEPNSTDNSFTEERQKEHPKYSGNIDEFVTLDEVGDEEESKASALQHPEGDAGKAEYSSVMASTSVEETEQENEAQPEEAAEKETCDAPPESQPESTQDTENTAETSSGMEIPDEYVLGPYQPNNPVGVDYVVPKTGFYCKLCCLFYTNEDVAKVTHCSTLPHYQKLKKLLNKMTKNPEKQN</sequence>
<feature type="compositionally biased region" description="Pro residues" evidence="7">
    <location>
        <begin position="50"/>
        <end position="61"/>
    </location>
</feature>
<feature type="compositionally biased region" description="Acidic residues" evidence="7">
    <location>
        <begin position="680"/>
        <end position="699"/>
    </location>
</feature>
<evidence type="ECO:0000256" key="5">
    <source>
        <dbReference type="ARBA" id="ARBA00023242"/>
    </source>
</evidence>
<keyword evidence="2" id="KW-0479">Metal-binding</keyword>
<evidence type="ECO:0000256" key="2">
    <source>
        <dbReference type="ARBA" id="ARBA00022723"/>
    </source>
</evidence>
<evidence type="ECO:0000256" key="1">
    <source>
        <dbReference type="ARBA" id="ARBA00004123"/>
    </source>
</evidence>
<evidence type="ECO:0000256" key="4">
    <source>
        <dbReference type="ARBA" id="ARBA00022833"/>
    </source>
</evidence>
<feature type="region of interest" description="Disordered" evidence="7">
    <location>
        <begin position="593"/>
        <end position="819"/>
    </location>
</feature>
<keyword evidence="4" id="KW-0862">Zinc</keyword>
<feature type="compositionally biased region" description="Gly residues" evidence="7">
    <location>
        <begin position="332"/>
        <end position="380"/>
    </location>
</feature>
<dbReference type="InterPro" id="IPR035979">
    <property type="entry name" value="RBD_domain_sf"/>
</dbReference>
<feature type="compositionally biased region" description="Polar residues" evidence="7">
    <location>
        <begin position="1"/>
        <end position="10"/>
    </location>
</feature>
<evidence type="ECO:0008006" key="12">
    <source>
        <dbReference type="Google" id="ProtNLM"/>
    </source>
</evidence>
<dbReference type="SUPFAM" id="SSF54928">
    <property type="entry name" value="RNA-binding domain, RBD"/>
    <property type="match status" value="2"/>
</dbReference>
<dbReference type="PROSITE" id="PS50102">
    <property type="entry name" value="RRM"/>
    <property type="match status" value="2"/>
</dbReference>
<comment type="caution">
    <text evidence="10">The sequence shown here is derived from an EMBL/GenBank/DDBJ whole genome shotgun (WGS) entry which is preliminary data.</text>
</comment>
<feature type="region of interest" description="Disordered" evidence="7">
    <location>
        <begin position="482"/>
        <end position="502"/>
    </location>
</feature>
<evidence type="ECO:0000256" key="3">
    <source>
        <dbReference type="ARBA" id="ARBA00022771"/>
    </source>
</evidence>
<evidence type="ECO:0000256" key="7">
    <source>
        <dbReference type="SAM" id="MobiDB-lite"/>
    </source>
</evidence>
<dbReference type="PROSITE" id="PS50171">
    <property type="entry name" value="ZF_MATRIN"/>
    <property type="match status" value="1"/>
</dbReference>
<feature type="compositionally biased region" description="Basic and acidic residues" evidence="7">
    <location>
        <begin position="713"/>
        <end position="722"/>
    </location>
</feature>
<dbReference type="InterPro" id="IPR000504">
    <property type="entry name" value="RRM_dom"/>
</dbReference>
<keyword evidence="6" id="KW-0694">RNA-binding</keyword>
<feature type="region of interest" description="Disordered" evidence="7">
    <location>
        <begin position="299"/>
        <end position="401"/>
    </location>
</feature>